<proteinExistence type="predicted"/>
<evidence type="ECO:0000313" key="1">
    <source>
        <dbReference type="EMBL" id="MBR1134297.1"/>
    </source>
</evidence>
<comment type="caution">
    <text evidence="1">The sequence shown here is derived from an EMBL/GenBank/DDBJ whole genome shotgun (WGS) entry which is preliminary data.</text>
</comment>
<gene>
    <name evidence="1" type="ORF">JQ619_00800</name>
</gene>
<evidence type="ECO:0008006" key="3">
    <source>
        <dbReference type="Google" id="ProtNLM"/>
    </source>
</evidence>
<keyword evidence="2" id="KW-1185">Reference proteome</keyword>
<reference evidence="2" key="1">
    <citation type="journal article" date="2021" name="ISME J.">
        <title>Evolutionary origin and ecological implication of a unique nif island in free-living Bradyrhizobium lineages.</title>
        <authorList>
            <person name="Tao J."/>
        </authorList>
    </citation>
    <scope>NUCLEOTIDE SEQUENCE [LARGE SCALE GENOMIC DNA]</scope>
    <source>
        <strain evidence="2">SZCCT0094</strain>
    </source>
</reference>
<dbReference type="Proteomes" id="UP001314635">
    <property type="component" value="Unassembled WGS sequence"/>
</dbReference>
<organism evidence="1 2">
    <name type="scientific">Bradyrhizobium denitrificans</name>
    <dbReference type="NCBI Taxonomy" id="2734912"/>
    <lineage>
        <taxon>Bacteria</taxon>
        <taxon>Pseudomonadati</taxon>
        <taxon>Pseudomonadota</taxon>
        <taxon>Alphaproteobacteria</taxon>
        <taxon>Hyphomicrobiales</taxon>
        <taxon>Nitrobacteraceae</taxon>
        <taxon>Bradyrhizobium</taxon>
    </lineage>
</organism>
<sequence length="93" mass="9905">MLTIDQDQTGPATADEASRCLTLVRTDAQVEQQAPKVRAPRPDAGFVAHLIASAEKLPQTRALRRAAPADAKSAYTARLQPATALGGRTRQVV</sequence>
<name>A0ABS5FZ42_9BRAD</name>
<dbReference type="EMBL" id="JAFCLK010000001">
    <property type="protein sequence ID" value="MBR1134297.1"/>
    <property type="molecule type" value="Genomic_DNA"/>
</dbReference>
<evidence type="ECO:0000313" key="2">
    <source>
        <dbReference type="Proteomes" id="UP001314635"/>
    </source>
</evidence>
<accession>A0ABS5FZ42</accession>
<protein>
    <recommendedName>
        <fullName evidence="3">Transposase</fullName>
    </recommendedName>
</protein>
<dbReference type="RefSeq" id="WP_172235814.1">
    <property type="nucleotide sequence ID" value="NZ_JABFDP010000004.1"/>
</dbReference>